<dbReference type="InterPro" id="IPR011861">
    <property type="entry name" value="Transald_staph-type"/>
</dbReference>
<dbReference type="Proteomes" id="UP000192917">
    <property type="component" value="Unassembled WGS sequence"/>
</dbReference>
<reference evidence="2 3" key="1">
    <citation type="submission" date="2017-04" db="EMBL/GenBank/DDBJ databases">
        <authorList>
            <person name="Afonso C.L."/>
            <person name="Miller P.J."/>
            <person name="Scott M.A."/>
            <person name="Spackman E."/>
            <person name="Goraichik I."/>
            <person name="Dimitrov K.M."/>
            <person name="Suarez D.L."/>
            <person name="Swayne D.E."/>
        </authorList>
    </citation>
    <scope>NUCLEOTIDE SEQUENCE [LARGE SCALE GENOMIC DNA]</scope>
    <source>
        <strain evidence="2 3">USBA 355</strain>
    </source>
</reference>
<dbReference type="InterPro" id="IPR001585">
    <property type="entry name" value="TAL/FSA"/>
</dbReference>
<dbReference type="RefSeq" id="WP_085120920.1">
    <property type="nucleotide sequence ID" value="NZ_FWZX01000001.1"/>
</dbReference>
<dbReference type="STRING" id="560819.SAMN05428998_101594"/>
<dbReference type="PANTHER" id="PTHR10683:SF40">
    <property type="entry name" value="FRUCTOSE-6-PHOSPHATE ALDOLASE 1-RELATED"/>
    <property type="match status" value="1"/>
</dbReference>
<dbReference type="EMBL" id="FWZX01000001">
    <property type="protein sequence ID" value="SME93596.1"/>
    <property type="molecule type" value="Genomic_DNA"/>
</dbReference>
<evidence type="ECO:0000313" key="2">
    <source>
        <dbReference type="EMBL" id="SME93596.1"/>
    </source>
</evidence>
<dbReference type="InterPro" id="IPR013785">
    <property type="entry name" value="Aldolase_TIM"/>
</dbReference>
<keyword evidence="1" id="KW-0704">Schiff base</keyword>
<dbReference type="SUPFAM" id="SSF51569">
    <property type="entry name" value="Aldolase"/>
    <property type="match status" value="1"/>
</dbReference>
<sequence length="247" mass="26718">MPAIESLKVKIFADGADFESMKKLAQNPLIKGFTTNPSLVKKAGVTDYVAYAKQVIAAIPDRPISFEVFADDLPSMEAQALEIATWGEHVNVKIPVMNTKGETTAPLLKSLAEQGVELNVTALFTLEQVEEVAAVLSPDTPAIVSVFAGRIADSGIDPVPMMAEAARILAHKPKAELLWASPREILNIYHADEAGCHIITVSHDVLAKLDLIGKDLFEYSLETVRTFYKDATAAGFTIPTRRADAAE</sequence>
<gene>
    <name evidence="2" type="ORF">SAMN05428998_101594</name>
</gene>
<keyword evidence="3" id="KW-1185">Reference proteome</keyword>
<organism evidence="2 3">
    <name type="scientific">Tistlia consotensis USBA 355</name>
    <dbReference type="NCBI Taxonomy" id="560819"/>
    <lineage>
        <taxon>Bacteria</taxon>
        <taxon>Pseudomonadati</taxon>
        <taxon>Pseudomonadota</taxon>
        <taxon>Alphaproteobacteria</taxon>
        <taxon>Rhodospirillales</taxon>
        <taxon>Rhodovibrionaceae</taxon>
        <taxon>Tistlia</taxon>
    </lineage>
</organism>
<name>A0A1Y6BCC1_9PROT</name>
<proteinExistence type="predicted"/>
<dbReference type="Gene3D" id="3.20.20.70">
    <property type="entry name" value="Aldolase class I"/>
    <property type="match status" value="1"/>
</dbReference>
<evidence type="ECO:0000256" key="1">
    <source>
        <dbReference type="ARBA" id="ARBA00023270"/>
    </source>
</evidence>
<dbReference type="PANTHER" id="PTHR10683">
    <property type="entry name" value="TRANSALDOLASE"/>
    <property type="match status" value="1"/>
</dbReference>
<dbReference type="NCBIfam" id="TIGR02134">
    <property type="entry name" value="transald_staph"/>
    <property type="match status" value="1"/>
</dbReference>
<dbReference type="Pfam" id="PF00923">
    <property type="entry name" value="TAL_FSA"/>
    <property type="match status" value="1"/>
</dbReference>
<evidence type="ECO:0000313" key="3">
    <source>
        <dbReference type="Proteomes" id="UP000192917"/>
    </source>
</evidence>
<dbReference type="AlphaFoldDB" id="A0A1Y6BCC1"/>
<accession>A0A1Y6BCC1</accession>
<protein>
    <submittedName>
        <fullName evidence="2">Transaldolase</fullName>
    </submittedName>
</protein>
<dbReference type="GO" id="GO:0005975">
    <property type="term" value="P:carbohydrate metabolic process"/>
    <property type="evidence" value="ECO:0007669"/>
    <property type="project" value="InterPro"/>
</dbReference>